<dbReference type="GO" id="GO:0016197">
    <property type="term" value="P:endosomal transport"/>
    <property type="evidence" value="ECO:0007669"/>
    <property type="project" value="TreeGrafter"/>
</dbReference>
<dbReference type="PROSITE" id="PS50195">
    <property type="entry name" value="PX"/>
    <property type="match status" value="1"/>
</dbReference>
<evidence type="ECO:0000256" key="1">
    <source>
        <dbReference type="ARBA" id="ARBA00022443"/>
    </source>
</evidence>
<feature type="domain" description="SH3" evidence="3">
    <location>
        <begin position="42"/>
        <end position="104"/>
    </location>
</feature>
<sequence length="691" mass="76493">MPEPRLPLPVDFDAGLNSSTAWKKHLSITDAEPSPPSPPCEQKPILARAIRDVAGNEENRELDLKAGENVEILNPHLGDDWSLARKPSGDMGLVPCDCYVAINDFSSSSFTPQSSRITSPGDGPIKMQSTGESIITSSLNSIRRSVLSGRSLNRFSHFVTTGAEDWILHGHQTADNQSPKHERFKSDSTLDGSDLGVSTVTDADWHYVETGPTWRQKTPPFRVLVHSPSKCSSVTGAFTLYSVTSIFQPEGSDNPTVPPGVPFLRPELVAQSSSSTRITVHRRFSHFAFLHTALTRKLPGIALPPLPAKQYAGRFQDEFVEARRGDLEKWLGRVARHPVARYSEVLTFFLGCESDLEWKRLLPRYLNTLPAGPAFYAHVFHPEFNLDVEECAHVVERFEKHVKAVDGRVGVLRSVMGGFREARNVMSGAQRELSMAFLGLISEGNKDKNDEHEDSGLNGHASIDRCVNDEGAWCWHDQCEDCLQMTKGLQKMAECMQLVADLHEDSARRSMLNVHDMMKDASNPSLVYAPLVDTHKSALERYQENEEDSGKDNATEIAGRCETVLNTTMAEFDTYHAQRGEDFTQIAVEYLDSEIELYEQVLQKLKAARRVFTPEGAADLPSGPRKPSIYEKHLCEAGPRPSVLLPQPTAHVYDAAPIRPMSAVGMLIDGLAGSGSGFRDAERGSGLKFWS</sequence>
<dbReference type="Pfam" id="PF00787">
    <property type="entry name" value="PX"/>
    <property type="match status" value="1"/>
</dbReference>
<keyword evidence="6" id="KW-1185">Reference proteome</keyword>
<dbReference type="GO" id="GO:0097320">
    <property type="term" value="P:plasma membrane tubulation"/>
    <property type="evidence" value="ECO:0007669"/>
    <property type="project" value="TreeGrafter"/>
</dbReference>
<dbReference type="InterPro" id="IPR001452">
    <property type="entry name" value="SH3_domain"/>
</dbReference>
<dbReference type="InterPro" id="IPR001683">
    <property type="entry name" value="PX_dom"/>
</dbReference>
<evidence type="ECO:0000313" key="6">
    <source>
        <dbReference type="Proteomes" id="UP000383932"/>
    </source>
</evidence>
<dbReference type="SMART" id="SM00326">
    <property type="entry name" value="SH3"/>
    <property type="match status" value="1"/>
</dbReference>
<dbReference type="AlphaFoldDB" id="A0A5N5QIP8"/>
<dbReference type="SMART" id="SM00312">
    <property type="entry name" value="PX"/>
    <property type="match status" value="1"/>
</dbReference>
<gene>
    <name evidence="5" type="ORF">CTheo_5021</name>
</gene>
<dbReference type="GO" id="GO:0035091">
    <property type="term" value="F:phosphatidylinositol binding"/>
    <property type="evidence" value="ECO:0007669"/>
    <property type="project" value="InterPro"/>
</dbReference>
<evidence type="ECO:0000313" key="5">
    <source>
        <dbReference type="EMBL" id="KAB5591514.1"/>
    </source>
</evidence>
<dbReference type="PANTHER" id="PTHR45827:SF1">
    <property type="entry name" value="SORTING NEXIN"/>
    <property type="match status" value="1"/>
</dbReference>
<organism evidence="5 6">
    <name type="scientific">Ceratobasidium theobromae</name>
    <dbReference type="NCBI Taxonomy" id="1582974"/>
    <lineage>
        <taxon>Eukaryota</taxon>
        <taxon>Fungi</taxon>
        <taxon>Dikarya</taxon>
        <taxon>Basidiomycota</taxon>
        <taxon>Agaricomycotina</taxon>
        <taxon>Agaricomycetes</taxon>
        <taxon>Cantharellales</taxon>
        <taxon>Ceratobasidiaceae</taxon>
        <taxon>Ceratobasidium</taxon>
    </lineage>
</organism>
<proteinExistence type="predicted"/>
<comment type="caution">
    <text evidence="5">The sequence shown here is derived from an EMBL/GenBank/DDBJ whole genome shotgun (WGS) entry which is preliminary data.</text>
</comment>
<dbReference type="GO" id="GO:0031410">
    <property type="term" value="C:cytoplasmic vesicle"/>
    <property type="evidence" value="ECO:0007669"/>
    <property type="project" value="TreeGrafter"/>
</dbReference>
<dbReference type="EMBL" id="SSOP01000101">
    <property type="protein sequence ID" value="KAB5591514.1"/>
    <property type="molecule type" value="Genomic_DNA"/>
</dbReference>
<protein>
    <recommendedName>
        <fullName evidence="7">Sorting nexin lst-4</fullName>
    </recommendedName>
</protein>
<dbReference type="GO" id="GO:0005886">
    <property type="term" value="C:plasma membrane"/>
    <property type="evidence" value="ECO:0007669"/>
    <property type="project" value="TreeGrafter"/>
</dbReference>
<name>A0A5N5QIP8_9AGAM</name>
<dbReference type="InterPro" id="IPR019497">
    <property type="entry name" value="Sorting_nexin_WASP-bd-dom"/>
</dbReference>
<dbReference type="OrthoDB" id="10254720at2759"/>
<dbReference type="InterPro" id="IPR036028">
    <property type="entry name" value="SH3-like_dom_sf"/>
</dbReference>
<dbReference type="InterPro" id="IPR036871">
    <property type="entry name" value="PX_dom_sf"/>
</dbReference>
<dbReference type="Proteomes" id="UP000383932">
    <property type="component" value="Unassembled WGS sequence"/>
</dbReference>
<dbReference type="PANTHER" id="PTHR45827">
    <property type="entry name" value="SORTING NEXIN"/>
    <property type="match status" value="1"/>
</dbReference>
<dbReference type="PROSITE" id="PS50002">
    <property type="entry name" value="SH3"/>
    <property type="match status" value="1"/>
</dbReference>
<accession>A0A5N5QIP8</accession>
<dbReference type="Gene3D" id="2.30.30.40">
    <property type="entry name" value="SH3 Domains"/>
    <property type="match status" value="1"/>
</dbReference>
<dbReference type="Gene3D" id="1.20.1270.60">
    <property type="entry name" value="Arfaptin homology (AH) domain/BAR domain"/>
    <property type="match status" value="1"/>
</dbReference>
<evidence type="ECO:0000259" key="4">
    <source>
        <dbReference type="PROSITE" id="PS50195"/>
    </source>
</evidence>
<dbReference type="SUPFAM" id="SSF50044">
    <property type="entry name" value="SH3-domain"/>
    <property type="match status" value="1"/>
</dbReference>
<dbReference type="Pfam" id="PF10456">
    <property type="entry name" value="BAR_3_WASP_bdg"/>
    <property type="match status" value="1"/>
</dbReference>
<reference evidence="5 6" key="1">
    <citation type="journal article" date="2019" name="Fungal Biol. Biotechnol.">
        <title>Draft genome sequence of fastidious pathogen Ceratobasidium theobromae, which causes vascular-streak dieback in Theobroma cacao.</title>
        <authorList>
            <person name="Ali S.S."/>
            <person name="Asman A."/>
            <person name="Shao J."/>
            <person name="Firmansyah A.P."/>
            <person name="Susilo A.W."/>
            <person name="Rosmana A."/>
            <person name="McMahon P."/>
            <person name="Junaid M."/>
            <person name="Guest D."/>
            <person name="Kheng T.Y."/>
            <person name="Meinhardt L.W."/>
            <person name="Bailey B.A."/>
        </authorList>
    </citation>
    <scope>NUCLEOTIDE SEQUENCE [LARGE SCALE GENOMIC DNA]</scope>
    <source>
        <strain evidence="5 6">CT2</strain>
    </source>
</reference>
<evidence type="ECO:0000256" key="2">
    <source>
        <dbReference type="PROSITE-ProRule" id="PRU00192"/>
    </source>
</evidence>
<evidence type="ECO:0000259" key="3">
    <source>
        <dbReference type="PROSITE" id="PS50002"/>
    </source>
</evidence>
<dbReference type="SUPFAM" id="SSF64268">
    <property type="entry name" value="PX domain"/>
    <property type="match status" value="1"/>
</dbReference>
<dbReference type="Gene3D" id="3.30.1520.10">
    <property type="entry name" value="Phox-like domain"/>
    <property type="match status" value="1"/>
</dbReference>
<evidence type="ECO:0008006" key="7">
    <source>
        <dbReference type="Google" id="ProtNLM"/>
    </source>
</evidence>
<dbReference type="GO" id="GO:0006897">
    <property type="term" value="P:endocytosis"/>
    <property type="evidence" value="ECO:0007669"/>
    <property type="project" value="TreeGrafter"/>
</dbReference>
<dbReference type="InterPro" id="IPR027267">
    <property type="entry name" value="AH/BAR_dom_sf"/>
</dbReference>
<keyword evidence="1 2" id="KW-0728">SH3 domain</keyword>
<feature type="domain" description="PX" evidence="4">
    <location>
        <begin position="219"/>
        <end position="356"/>
    </location>
</feature>